<evidence type="ECO:0000259" key="2">
    <source>
        <dbReference type="Pfam" id="PF12804"/>
    </source>
</evidence>
<accession>A0A939E171</accession>
<feature type="domain" description="MobA-like NTP transferase" evidence="2">
    <location>
        <begin position="6"/>
        <end position="151"/>
    </location>
</feature>
<comment type="caution">
    <text evidence="3">The sequence shown here is derived from an EMBL/GenBank/DDBJ whole genome shotgun (WGS) entry which is preliminary data.</text>
</comment>
<dbReference type="Proteomes" id="UP000664332">
    <property type="component" value="Unassembled WGS sequence"/>
</dbReference>
<organism evidence="3 4">
    <name type="scientific">Corynebacterium mendelii</name>
    <dbReference type="NCBI Taxonomy" id="2765362"/>
    <lineage>
        <taxon>Bacteria</taxon>
        <taxon>Bacillati</taxon>
        <taxon>Actinomycetota</taxon>
        <taxon>Actinomycetes</taxon>
        <taxon>Mycobacteriales</taxon>
        <taxon>Corynebacteriaceae</taxon>
        <taxon>Corynebacterium</taxon>
    </lineage>
</organism>
<dbReference type="InterPro" id="IPR025877">
    <property type="entry name" value="MobA-like_NTP_Trfase"/>
</dbReference>
<dbReference type="PANTHER" id="PTHR19136:SF81">
    <property type="entry name" value="MOLYBDENUM COFACTOR GUANYLYLTRANSFERASE"/>
    <property type="match status" value="1"/>
</dbReference>
<dbReference type="AlphaFoldDB" id="A0A939E171"/>
<dbReference type="Pfam" id="PF12804">
    <property type="entry name" value="NTP_transf_3"/>
    <property type="match status" value="1"/>
</dbReference>
<dbReference type="RefSeq" id="WP_207118555.1">
    <property type="nucleotide sequence ID" value="NZ_JAFLEQ010000008.1"/>
</dbReference>
<evidence type="ECO:0000313" key="4">
    <source>
        <dbReference type="Proteomes" id="UP000664332"/>
    </source>
</evidence>
<proteinExistence type="predicted"/>
<name>A0A939E171_9CORY</name>
<dbReference type="InterPro" id="IPR029044">
    <property type="entry name" value="Nucleotide-diphossugar_trans"/>
</dbReference>
<dbReference type="GO" id="GO:0016779">
    <property type="term" value="F:nucleotidyltransferase activity"/>
    <property type="evidence" value="ECO:0007669"/>
    <property type="project" value="TreeGrafter"/>
</dbReference>
<gene>
    <name evidence="3" type="ORF">JZY06_04230</name>
</gene>
<evidence type="ECO:0000256" key="1">
    <source>
        <dbReference type="ARBA" id="ARBA00022679"/>
    </source>
</evidence>
<dbReference type="EMBL" id="JAFLEQ010000008">
    <property type="protein sequence ID" value="MBN9643831.1"/>
    <property type="molecule type" value="Genomic_DNA"/>
</dbReference>
<evidence type="ECO:0000313" key="3">
    <source>
        <dbReference type="EMBL" id="MBN9643831.1"/>
    </source>
</evidence>
<keyword evidence="1 3" id="KW-0808">Transferase</keyword>
<keyword evidence="4" id="KW-1185">Reference proteome</keyword>
<sequence>MTASYIVLAGGKGSRLGGCDKAALEKDGETLVVRTVSAIQHHFPGPGVVVGPTAHAVLGSRHAVEKTRFGGPAVAVKAGLDALSDLDGSTPVLVTACDWAHPHTVAQSLAAPGGGQPVMLVSGGRTQFLAFVAPLNQLAAAFAGATDNDSLKKHLAAINFKMIDVDPTVTDDIDTPADVERHAITRGRTDLQRHKQQRAQS</sequence>
<reference evidence="3" key="1">
    <citation type="submission" date="2021-03" db="EMBL/GenBank/DDBJ databases">
        <authorList>
            <person name="Sun Q."/>
        </authorList>
    </citation>
    <scope>NUCLEOTIDE SEQUENCE</scope>
    <source>
        <strain evidence="3">CCM 8862</strain>
    </source>
</reference>
<dbReference type="Gene3D" id="3.90.550.10">
    <property type="entry name" value="Spore Coat Polysaccharide Biosynthesis Protein SpsA, Chain A"/>
    <property type="match status" value="1"/>
</dbReference>
<dbReference type="SUPFAM" id="SSF53448">
    <property type="entry name" value="Nucleotide-diphospho-sugar transferases"/>
    <property type="match status" value="1"/>
</dbReference>
<protein>
    <submittedName>
        <fullName evidence="3">NTP transferase domain-containing protein</fullName>
    </submittedName>
</protein>
<dbReference type="PANTHER" id="PTHR19136">
    <property type="entry name" value="MOLYBDENUM COFACTOR GUANYLYLTRANSFERASE"/>
    <property type="match status" value="1"/>
</dbReference>